<protein>
    <submittedName>
        <fullName evidence="1">Polyprenyl synthetase family protein</fullName>
    </submittedName>
</protein>
<dbReference type="Proteomes" id="UP000315423">
    <property type="component" value="Unassembled WGS sequence"/>
</dbReference>
<evidence type="ECO:0000313" key="2">
    <source>
        <dbReference type="Proteomes" id="UP000315423"/>
    </source>
</evidence>
<name>A0AC61SCK9_9EURY</name>
<reference evidence="1" key="1">
    <citation type="submission" date="2018-09" db="EMBL/GenBank/DDBJ databases">
        <title>A genomic encyclopedia of anaerobic methanotrophic archaea.</title>
        <authorList>
            <person name="Skennerton C.T."/>
            <person name="Chadwick G.L."/>
            <person name="Laso-Perez R."/>
            <person name="Leu A.O."/>
            <person name="Speth D.R."/>
            <person name="Yu H."/>
            <person name="Morgan-Lang C."/>
            <person name="Hatzenpichler R."/>
            <person name="Goudeau D."/>
            <person name="Malmstrom R."/>
            <person name="Woyke T."/>
            <person name="Hallam S."/>
            <person name="Tyson G.W."/>
            <person name="Wegener G."/>
            <person name="Boetius A."/>
            <person name="Orphan V.J."/>
        </authorList>
    </citation>
    <scope>NUCLEOTIDE SEQUENCE</scope>
    <source>
        <strain evidence="1">CONS3730D10UFb2</strain>
    </source>
</reference>
<sequence>MVVVDLIKEISKRGSLVDQAILELLPIGHPDELYSAMRYLFDAGGKRLRPATLILATEAVGGNPKDVLPAATAVELVHNFTLIHDDIMDQDKLRRGLPSVHIKWGLSGAILAGDTLYSKSFYILGQNKAEPSRMLECLTLMSIVCTEICEGQWLDIGFELEDTVSEAEYIEMVVKKTGVLYAASAKIGAILGGGTQKEAQALWDYGRLIGVGFQIFDDVLDLITPEDILGKVRGSDIMEGKKTLIYIHAKENNVTLDIFGKKNVSRKEIDNA</sequence>
<proteinExistence type="predicted"/>
<dbReference type="EMBL" id="QYBA01000040">
    <property type="protein sequence ID" value="TKY92323.1"/>
    <property type="molecule type" value="Genomic_DNA"/>
</dbReference>
<organism evidence="1 2">
    <name type="scientific">Candidatus Methanomarinus sp</name>
    <dbReference type="NCBI Taxonomy" id="3386244"/>
    <lineage>
        <taxon>Archaea</taxon>
        <taxon>Methanobacteriati</taxon>
        <taxon>Methanobacteriota</taxon>
        <taxon>Stenosarchaea group</taxon>
        <taxon>Methanomicrobia</taxon>
        <taxon>Methanosarcinales</taxon>
        <taxon>ANME-2 cluster</taxon>
        <taxon>Candidatus Methanocomedenaceae</taxon>
        <taxon>Candidatus Methanomarinus</taxon>
    </lineage>
</organism>
<gene>
    <name evidence="1" type="ORF">C5S46_01310</name>
</gene>
<evidence type="ECO:0000313" key="1">
    <source>
        <dbReference type="EMBL" id="TKY92323.1"/>
    </source>
</evidence>
<comment type="caution">
    <text evidence="1">The sequence shown here is derived from an EMBL/GenBank/DDBJ whole genome shotgun (WGS) entry which is preliminary data.</text>
</comment>
<accession>A0AC61SCK9</accession>
<feature type="non-terminal residue" evidence="1">
    <location>
        <position position="272"/>
    </location>
</feature>